<evidence type="ECO:0000313" key="3">
    <source>
        <dbReference type="EnsemblMetazoa" id="CapteP203570"/>
    </source>
</evidence>
<dbReference type="HOGENOM" id="CLU_2212428_0_0_1"/>
<feature type="compositionally biased region" description="Polar residues" evidence="1">
    <location>
        <begin position="36"/>
        <end position="45"/>
    </location>
</feature>
<dbReference type="EMBL" id="AMQN01028364">
    <property type="status" value="NOT_ANNOTATED_CDS"/>
    <property type="molecule type" value="Genomic_DNA"/>
</dbReference>
<sequence>MDYTHPDFTPSVFAEDKENPLPRKEKSRSVKRKALHNSNSSNFSNERPAVHSKEKDLEVSTVPKDQFDDLNTVHSPSCRLAESSSVDDILCAVARNSVKYISANFAH</sequence>
<feature type="region of interest" description="Disordered" evidence="1">
    <location>
        <begin position="1"/>
        <end position="63"/>
    </location>
</feature>
<protein>
    <submittedName>
        <fullName evidence="2 3">Uncharacterized protein</fullName>
    </submittedName>
</protein>
<feature type="compositionally biased region" description="Basic and acidic residues" evidence="1">
    <location>
        <begin position="48"/>
        <end position="58"/>
    </location>
</feature>
<evidence type="ECO:0000256" key="1">
    <source>
        <dbReference type="SAM" id="MobiDB-lite"/>
    </source>
</evidence>
<gene>
    <name evidence="2" type="ORF">CAPTEDRAFT_203570</name>
</gene>
<reference evidence="4" key="1">
    <citation type="submission" date="2012-12" db="EMBL/GenBank/DDBJ databases">
        <authorList>
            <person name="Hellsten U."/>
            <person name="Grimwood J."/>
            <person name="Chapman J.A."/>
            <person name="Shapiro H."/>
            <person name="Aerts A."/>
            <person name="Otillar R.P."/>
            <person name="Terry A.Y."/>
            <person name="Boore J.L."/>
            <person name="Simakov O."/>
            <person name="Marletaz F."/>
            <person name="Cho S.-J."/>
            <person name="Edsinger-Gonzales E."/>
            <person name="Havlak P."/>
            <person name="Kuo D.-H."/>
            <person name="Larsson T."/>
            <person name="Lv J."/>
            <person name="Arendt D."/>
            <person name="Savage R."/>
            <person name="Osoegawa K."/>
            <person name="de Jong P."/>
            <person name="Lindberg D.R."/>
            <person name="Seaver E.C."/>
            <person name="Weisblat D.A."/>
            <person name="Putnam N.H."/>
            <person name="Grigoriev I.V."/>
            <person name="Rokhsar D.S."/>
        </authorList>
    </citation>
    <scope>NUCLEOTIDE SEQUENCE</scope>
    <source>
        <strain evidence="4">I ESC-2004</strain>
    </source>
</reference>
<organism evidence="2">
    <name type="scientific">Capitella teleta</name>
    <name type="common">Polychaete worm</name>
    <dbReference type="NCBI Taxonomy" id="283909"/>
    <lineage>
        <taxon>Eukaryota</taxon>
        <taxon>Metazoa</taxon>
        <taxon>Spiralia</taxon>
        <taxon>Lophotrochozoa</taxon>
        <taxon>Annelida</taxon>
        <taxon>Polychaeta</taxon>
        <taxon>Sedentaria</taxon>
        <taxon>Scolecida</taxon>
        <taxon>Capitellidae</taxon>
        <taxon>Capitella</taxon>
    </lineage>
</organism>
<accession>R7TQL6</accession>
<proteinExistence type="predicted"/>
<name>R7TQL6_CAPTE</name>
<keyword evidence="4" id="KW-1185">Reference proteome</keyword>
<evidence type="ECO:0000313" key="4">
    <source>
        <dbReference type="Proteomes" id="UP000014760"/>
    </source>
</evidence>
<reference evidence="3" key="3">
    <citation type="submission" date="2015-06" db="UniProtKB">
        <authorList>
            <consortium name="EnsemblMetazoa"/>
        </authorList>
    </citation>
    <scope>IDENTIFICATION</scope>
</reference>
<dbReference type="EMBL" id="KB308986">
    <property type="protein sequence ID" value="ELT95842.1"/>
    <property type="molecule type" value="Genomic_DNA"/>
</dbReference>
<dbReference type="EnsemblMetazoa" id="CapteT203570">
    <property type="protein sequence ID" value="CapteP203570"/>
    <property type="gene ID" value="CapteG203570"/>
</dbReference>
<reference evidence="2 4" key="2">
    <citation type="journal article" date="2013" name="Nature">
        <title>Insights into bilaterian evolution from three spiralian genomes.</title>
        <authorList>
            <person name="Simakov O."/>
            <person name="Marletaz F."/>
            <person name="Cho S.J."/>
            <person name="Edsinger-Gonzales E."/>
            <person name="Havlak P."/>
            <person name="Hellsten U."/>
            <person name="Kuo D.H."/>
            <person name="Larsson T."/>
            <person name="Lv J."/>
            <person name="Arendt D."/>
            <person name="Savage R."/>
            <person name="Osoegawa K."/>
            <person name="de Jong P."/>
            <person name="Grimwood J."/>
            <person name="Chapman J.A."/>
            <person name="Shapiro H."/>
            <person name="Aerts A."/>
            <person name="Otillar R.P."/>
            <person name="Terry A.Y."/>
            <person name="Boore J.L."/>
            <person name="Grigoriev I.V."/>
            <person name="Lindberg D.R."/>
            <person name="Seaver E.C."/>
            <person name="Weisblat D.A."/>
            <person name="Putnam N.H."/>
            <person name="Rokhsar D.S."/>
        </authorList>
    </citation>
    <scope>NUCLEOTIDE SEQUENCE</scope>
    <source>
        <strain evidence="2 4">I ESC-2004</strain>
    </source>
</reference>
<feature type="compositionally biased region" description="Basic and acidic residues" evidence="1">
    <location>
        <begin position="14"/>
        <end position="28"/>
    </location>
</feature>
<dbReference type="Proteomes" id="UP000014760">
    <property type="component" value="Unassembled WGS sequence"/>
</dbReference>
<evidence type="ECO:0000313" key="2">
    <source>
        <dbReference type="EMBL" id="ELT95842.1"/>
    </source>
</evidence>
<dbReference type="AlphaFoldDB" id="R7TQL6"/>